<dbReference type="SMART" id="SM00342">
    <property type="entry name" value="HTH_ARAC"/>
    <property type="match status" value="1"/>
</dbReference>
<dbReference type="PROSITE" id="PS50110">
    <property type="entry name" value="RESPONSE_REGULATORY"/>
    <property type="match status" value="1"/>
</dbReference>
<evidence type="ECO:0000256" key="6">
    <source>
        <dbReference type="ARBA" id="ARBA00023125"/>
    </source>
</evidence>
<dbReference type="GO" id="GO:0005737">
    <property type="term" value="C:cytoplasm"/>
    <property type="evidence" value="ECO:0007669"/>
    <property type="project" value="UniProtKB-SubCell"/>
</dbReference>
<dbReference type="RefSeq" id="WP_068650089.1">
    <property type="nucleotide sequence ID" value="NZ_CP043611.1"/>
</dbReference>
<dbReference type="AlphaFoldDB" id="A0A168NG97"/>
<evidence type="ECO:0000313" key="12">
    <source>
        <dbReference type="Proteomes" id="UP000077355"/>
    </source>
</evidence>
<gene>
    <name evidence="11" type="ORF">PBAT_12730</name>
</gene>
<proteinExistence type="predicted"/>
<feature type="modified residue" description="4-aspartylphosphate" evidence="8">
    <location>
        <position position="58"/>
    </location>
</feature>
<keyword evidence="5" id="KW-0805">Transcription regulation</keyword>
<evidence type="ECO:0000313" key="11">
    <source>
        <dbReference type="EMBL" id="OAB45765.1"/>
    </source>
</evidence>
<name>A0A168NG97_9BACL</name>
<dbReference type="GO" id="GO:0000160">
    <property type="term" value="P:phosphorelay signal transduction system"/>
    <property type="evidence" value="ECO:0007669"/>
    <property type="project" value="UniProtKB-KW"/>
</dbReference>
<dbReference type="Gene3D" id="3.40.50.2300">
    <property type="match status" value="1"/>
</dbReference>
<organism evidence="11 12">
    <name type="scientific">Paenibacillus antarcticus</name>
    <dbReference type="NCBI Taxonomy" id="253703"/>
    <lineage>
        <taxon>Bacteria</taxon>
        <taxon>Bacillati</taxon>
        <taxon>Bacillota</taxon>
        <taxon>Bacilli</taxon>
        <taxon>Bacillales</taxon>
        <taxon>Paenibacillaceae</taxon>
        <taxon>Paenibacillus</taxon>
    </lineage>
</organism>
<evidence type="ECO:0000259" key="10">
    <source>
        <dbReference type="PROSITE" id="PS50110"/>
    </source>
</evidence>
<dbReference type="PRINTS" id="PR00032">
    <property type="entry name" value="HTHARAC"/>
</dbReference>
<dbReference type="Proteomes" id="UP000077355">
    <property type="component" value="Unassembled WGS sequence"/>
</dbReference>
<dbReference type="SUPFAM" id="SSF52172">
    <property type="entry name" value="CheY-like"/>
    <property type="match status" value="1"/>
</dbReference>
<evidence type="ECO:0000256" key="7">
    <source>
        <dbReference type="ARBA" id="ARBA00023163"/>
    </source>
</evidence>
<evidence type="ECO:0000256" key="4">
    <source>
        <dbReference type="ARBA" id="ARBA00023012"/>
    </source>
</evidence>
<evidence type="ECO:0000256" key="2">
    <source>
        <dbReference type="ARBA" id="ARBA00022490"/>
    </source>
</evidence>
<evidence type="ECO:0008006" key="13">
    <source>
        <dbReference type="Google" id="ProtNLM"/>
    </source>
</evidence>
<dbReference type="OrthoDB" id="342399at2"/>
<dbReference type="PROSITE" id="PS01124">
    <property type="entry name" value="HTH_ARAC_FAMILY_2"/>
    <property type="match status" value="1"/>
</dbReference>
<comment type="caution">
    <text evidence="11">The sequence shown here is derived from an EMBL/GenBank/DDBJ whole genome shotgun (WGS) entry which is preliminary data.</text>
</comment>
<protein>
    <recommendedName>
        <fullName evidence="13">DNA-binding response regulator</fullName>
    </recommendedName>
</protein>
<keyword evidence="3 8" id="KW-0597">Phosphoprotein</keyword>
<keyword evidence="4" id="KW-0902">Two-component regulatory system</keyword>
<dbReference type="InterPro" id="IPR001789">
    <property type="entry name" value="Sig_transdc_resp-reg_receiver"/>
</dbReference>
<dbReference type="InterPro" id="IPR020449">
    <property type="entry name" value="Tscrpt_reg_AraC-type_HTH"/>
</dbReference>
<evidence type="ECO:0000256" key="8">
    <source>
        <dbReference type="PROSITE-ProRule" id="PRU00169"/>
    </source>
</evidence>
<dbReference type="GO" id="GO:0043565">
    <property type="term" value="F:sequence-specific DNA binding"/>
    <property type="evidence" value="ECO:0007669"/>
    <property type="project" value="InterPro"/>
</dbReference>
<keyword evidence="2" id="KW-0963">Cytoplasm</keyword>
<dbReference type="GO" id="GO:0003700">
    <property type="term" value="F:DNA-binding transcription factor activity"/>
    <property type="evidence" value="ECO:0007669"/>
    <property type="project" value="InterPro"/>
</dbReference>
<dbReference type="SMART" id="SM00448">
    <property type="entry name" value="REC"/>
    <property type="match status" value="1"/>
</dbReference>
<dbReference type="PANTHER" id="PTHR42713">
    <property type="entry name" value="HISTIDINE KINASE-RELATED"/>
    <property type="match status" value="1"/>
</dbReference>
<evidence type="ECO:0000256" key="3">
    <source>
        <dbReference type="ARBA" id="ARBA00022553"/>
    </source>
</evidence>
<dbReference type="InterPro" id="IPR051552">
    <property type="entry name" value="HptR"/>
</dbReference>
<keyword evidence="7" id="KW-0804">Transcription</keyword>
<dbReference type="EMBL" id="LVJI01000016">
    <property type="protein sequence ID" value="OAB45765.1"/>
    <property type="molecule type" value="Genomic_DNA"/>
</dbReference>
<evidence type="ECO:0000256" key="5">
    <source>
        <dbReference type="ARBA" id="ARBA00023015"/>
    </source>
</evidence>
<dbReference type="Gene3D" id="1.10.10.60">
    <property type="entry name" value="Homeodomain-like"/>
    <property type="match status" value="2"/>
</dbReference>
<comment type="subcellular location">
    <subcellularLocation>
        <location evidence="1">Cytoplasm</location>
    </subcellularLocation>
</comment>
<dbReference type="InterPro" id="IPR011006">
    <property type="entry name" value="CheY-like_superfamily"/>
</dbReference>
<keyword evidence="6" id="KW-0238">DNA-binding</keyword>
<accession>A0A168NG97</accession>
<dbReference type="PANTHER" id="PTHR42713:SF3">
    <property type="entry name" value="TRANSCRIPTIONAL REGULATORY PROTEIN HPTR"/>
    <property type="match status" value="1"/>
</dbReference>
<feature type="domain" description="Response regulatory" evidence="10">
    <location>
        <begin position="6"/>
        <end position="123"/>
    </location>
</feature>
<dbReference type="SUPFAM" id="SSF46689">
    <property type="entry name" value="Homeodomain-like"/>
    <property type="match status" value="2"/>
</dbReference>
<feature type="domain" description="HTH araC/xylS-type" evidence="9">
    <location>
        <begin position="419"/>
        <end position="517"/>
    </location>
</feature>
<evidence type="ECO:0000259" key="9">
    <source>
        <dbReference type="PROSITE" id="PS01124"/>
    </source>
</evidence>
<dbReference type="Pfam" id="PF12833">
    <property type="entry name" value="HTH_18"/>
    <property type="match status" value="1"/>
</dbReference>
<keyword evidence="12" id="KW-1185">Reference proteome</keyword>
<evidence type="ECO:0000256" key="1">
    <source>
        <dbReference type="ARBA" id="ARBA00004496"/>
    </source>
</evidence>
<reference evidence="11 12" key="1">
    <citation type="submission" date="2016-03" db="EMBL/GenBank/DDBJ databases">
        <title>Draft genome sequence of Paenibacillus antarcticus CECT 5836.</title>
        <authorList>
            <person name="Shin S.-K."/>
            <person name="Yi H."/>
        </authorList>
    </citation>
    <scope>NUCLEOTIDE SEQUENCE [LARGE SCALE GENOMIC DNA]</scope>
    <source>
        <strain evidence="11 12">CECT 5836</strain>
    </source>
</reference>
<dbReference type="InterPro" id="IPR009057">
    <property type="entry name" value="Homeodomain-like_sf"/>
</dbReference>
<dbReference type="InterPro" id="IPR018060">
    <property type="entry name" value="HTH_AraC"/>
</dbReference>
<dbReference type="Pfam" id="PF00072">
    <property type="entry name" value="Response_reg"/>
    <property type="match status" value="1"/>
</dbReference>
<sequence>MNDLCKVLIVDDEYLVRQGIKHLLNWETEGFQMIGEAGNGKEALEMVSLVRPHIVITDIVMPVMDGEEFTRTLKATYPEIEVIVLSSFSEFEYVKSTFRSGVADYILKPTLETEGLLTVLRATADKIPSLSGRNLALSSFSPSVDSIIDKLISGYEADVDTNIIHDTFPWDSFCLLGRSMKYMINKDQKELASYKTSLVAEVARHVSQDLTKVHLIVTEPEMFMVLLNFRNKELGNISDVVRTIATVISKHEPECCWVMGDVFHHLNQIGNVYRESFLKMMDYLFFLPDRTLIIGSELPIVPKNDIKFNMNHFTDELKRKQSDTAFQYLQEHVEVLAGQYKNDVFEFKSFLSNIIFVIITLLDNTKIDTALLEEEKYSYFKKMDESRHARDAVRLLQSFLDKVKLMIASTDNKESNRLQQLLDYMHEHYADQLTLAELSKHFHFNTSYLSSYFSAHMKEGFSEYLNRIRIEKAEELLNDDSITISEISGRVGYSDHSYFCKVFKKYTGDSPSSYRRKKYKKQVK</sequence>
<dbReference type="CDD" id="cd17536">
    <property type="entry name" value="REC_YesN-like"/>
    <property type="match status" value="1"/>
</dbReference>